<evidence type="ECO:0000256" key="3">
    <source>
        <dbReference type="ARBA" id="ARBA00023015"/>
    </source>
</evidence>
<evidence type="ECO:0000256" key="1">
    <source>
        <dbReference type="ARBA" id="ARBA00022741"/>
    </source>
</evidence>
<dbReference type="PRINTS" id="PR01590">
    <property type="entry name" value="HTHFIS"/>
</dbReference>
<dbReference type="Proteomes" id="UP000315995">
    <property type="component" value="Chromosome"/>
</dbReference>
<dbReference type="Gene3D" id="1.10.10.60">
    <property type="entry name" value="Homeodomain-like"/>
    <property type="match status" value="1"/>
</dbReference>
<accession>A0A5B8YHR0</accession>
<keyword evidence="5" id="KW-0804">Transcription</keyword>
<dbReference type="InterPro" id="IPR025944">
    <property type="entry name" value="Sigma_54_int_dom_CS"/>
</dbReference>
<dbReference type="GO" id="GO:0006355">
    <property type="term" value="P:regulation of DNA-templated transcription"/>
    <property type="evidence" value="ECO:0007669"/>
    <property type="project" value="InterPro"/>
</dbReference>
<feature type="domain" description="Sigma-54 factor interaction" evidence="6">
    <location>
        <begin position="203"/>
        <end position="432"/>
    </location>
</feature>
<reference evidence="7 8" key="1">
    <citation type="submission" date="2019-06" db="EMBL/GenBank/DDBJ databases">
        <title>Persicimonas caeni gen. nov., sp. nov., a predatory bacterium isolated from solar saltern.</title>
        <authorList>
            <person name="Wang S."/>
        </authorList>
    </citation>
    <scope>NUCLEOTIDE SEQUENCE [LARGE SCALE GENOMIC DNA]</scope>
    <source>
        <strain evidence="7 8">YN101</strain>
    </source>
</reference>
<dbReference type="AlphaFoldDB" id="A0A4Y6Q406"/>
<dbReference type="Gene3D" id="3.40.50.300">
    <property type="entry name" value="P-loop containing nucleotide triphosphate hydrolases"/>
    <property type="match status" value="1"/>
</dbReference>
<dbReference type="Gene3D" id="1.10.8.60">
    <property type="match status" value="1"/>
</dbReference>
<organism evidence="7 8">
    <name type="scientific">Persicimonas caeni</name>
    <dbReference type="NCBI Taxonomy" id="2292766"/>
    <lineage>
        <taxon>Bacteria</taxon>
        <taxon>Deltaproteobacteria</taxon>
        <taxon>Bradymonadales</taxon>
        <taxon>Bradymonadaceae</taxon>
        <taxon>Persicimonas</taxon>
    </lineage>
</organism>
<dbReference type="OrthoDB" id="5482240at2"/>
<dbReference type="InterPro" id="IPR058031">
    <property type="entry name" value="AAA_lid_NorR"/>
</dbReference>
<sequence>MIDWNKLTLQPAISRLGSLLREQFGVWVGFVDADGAHHPIGGEHVPLHKPACTKLAATSALSNQSEGQRTCAQSLRRWATAEEDEDPVEASCHAGFSSMLFRLDAYEGADQCCLYVSGYVRSELAHRALGEIRETLETAEFFADDGDESEEAIDAIPRLDRKDRSFMRTVGKSIVEEVGRLLSADEPDDDVAINTPGESFHGMVGTSRQVLDLFETIRIIAGSNSTVLIQGENGTGKELIARALHLESHRKDAPFVALNCAAIPGDLIASELFGHRKGAFSGAHRDRIGLLQEADGGTLFLDEIGDMDLHLQVKLLRFLQEGTYMPVGGNTVRKVDVRVLCATNQDLQALVRQGQFRKDLFFRINVINLMSPPLRRRRADIEVLANHFLSAAAKRHNRPLKRLSEECLSLLQSHEWPGNVRELENEIERLVIMSGDDEVIDAMMLSQRINPQGEEPDFPLYEDMELPDAIEQLERTMILQGLRETGWNKSQTARNLGVSRRNLIRKVSQYELERFRDD</sequence>
<dbReference type="RefSeq" id="WP_141201159.1">
    <property type="nucleotide sequence ID" value="NZ_CP041186.1"/>
</dbReference>
<dbReference type="PROSITE" id="PS50045">
    <property type="entry name" value="SIGMA54_INTERACT_4"/>
    <property type="match status" value="1"/>
</dbReference>
<dbReference type="InterPro" id="IPR027417">
    <property type="entry name" value="P-loop_NTPase"/>
</dbReference>
<evidence type="ECO:0000256" key="4">
    <source>
        <dbReference type="ARBA" id="ARBA00023125"/>
    </source>
</evidence>
<dbReference type="InterPro" id="IPR002197">
    <property type="entry name" value="HTH_Fis"/>
</dbReference>
<keyword evidence="2" id="KW-0067">ATP-binding</keyword>
<dbReference type="GO" id="GO:0005524">
    <property type="term" value="F:ATP binding"/>
    <property type="evidence" value="ECO:0007669"/>
    <property type="project" value="UniProtKB-KW"/>
</dbReference>
<evidence type="ECO:0000256" key="5">
    <source>
        <dbReference type="ARBA" id="ARBA00023163"/>
    </source>
</evidence>
<evidence type="ECO:0000313" key="8">
    <source>
        <dbReference type="Proteomes" id="UP000315995"/>
    </source>
</evidence>
<dbReference type="PANTHER" id="PTHR32071:SF57">
    <property type="entry name" value="C4-DICARBOXYLATE TRANSPORT TRANSCRIPTIONAL REGULATORY PROTEIN DCTD"/>
    <property type="match status" value="1"/>
</dbReference>
<dbReference type="EMBL" id="CP041186">
    <property type="protein sequence ID" value="QDG54715.1"/>
    <property type="molecule type" value="Genomic_DNA"/>
</dbReference>
<dbReference type="Pfam" id="PF02954">
    <property type="entry name" value="HTH_8"/>
    <property type="match status" value="1"/>
</dbReference>
<dbReference type="InterPro" id="IPR009057">
    <property type="entry name" value="Homeodomain-like_sf"/>
</dbReference>
<dbReference type="PANTHER" id="PTHR32071">
    <property type="entry name" value="TRANSCRIPTIONAL REGULATORY PROTEIN"/>
    <property type="match status" value="1"/>
</dbReference>
<dbReference type="FunFam" id="3.40.50.300:FF:000006">
    <property type="entry name" value="DNA-binding transcriptional regulator NtrC"/>
    <property type="match status" value="1"/>
</dbReference>
<dbReference type="InterPro" id="IPR025943">
    <property type="entry name" value="Sigma_54_int_dom_ATP-bd_2"/>
</dbReference>
<dbReference type="PROSITE" id="PS00676">
    <property type="entry name" value="SIGMA54_INTERACT_2"/>
    <property type="match status" value="1"/>
</dbReference>
<gene>
    <name evidence="7" type="ORF">FIV42_29415</name>
</gene>
<dbReference type="SUPFAM" id="SSF52540">
    <property type="entry name" value="P-loop containing nucleoside triphosphate hydrolases"/>
    <property type="match status" value="1"/>
</dbReference>
<proteinExistence type="predicted"/>
<keyword evidence="4" id="KW-0238">DNA-binding</keyword>
<dbReference type="SMART" id="SM00382">
    <property type="entry name" value="AAA"/>
    <property type="match status" value="1"/>
</dbReference>
<evidence type="ECO:0000313" key="7">
    <source>
        <dbReference type="EMBL" id="QDG54715.1"/>
    </source>
</evidence>
<keyword evidence="1" id="KW-0547">Nucleotide-binding</keyword>
<dbReference type="CDD" id="cd00009">
    <property type="entry name" value="AAA"/>
    <property type="match status" value="1"/>
</dbReference>
<dbReference type="PROSITE" id="PS00688">
    <property type="entry name" value="SIGMA54_INTERACT_3"/>
    <property type="match status" value="1"/>
</dbReference>
<keyword evidence="3" id="KW-0805">Transcription regulation</keyword>
<protein>
    <submittedName>
        <fullName evidence="7">Sigma-54-dependent Fis family transcriptional regulator</fullName>
    </submittedName>
</protein>
<evidence type="ECO:0000256" key="2">
    <source>
        <dbReference type="ARBA" id="ARBA00022840"/>
    </source>
</evidence>
<dbReference type="GO" id="GO:0043565">
    <property type="term" value="F:sequence-specific DNA binding"/>
    <property type="evidence" value="ECO:0007669"/>
    <property type="project" value="InterPro"/>
</dbReference>
<dbReference type="InterPro" id="IPR002078">
    <property type="entry name" value="Sigma_54_int"/>
</dbReference>
<dbReference type="SUPFAM" id="SSF46689">
    <property type="entry name" value="Homeodomain-like"/>
    <property type="match status" value="1"/>
</dbReference>
<dbReference type="Pfam" id="PF00158">
    <property type="entry name" value="Sigma54_activat"/>
    <property type="match status" value="1"/>
</dbReference>
<evidence type="ECO:0000259" key="6">
    <source>
        <dbReference type="PROSITE" id="PS50045"/>
    </source>
</evidence>
<name>A0A4Y6Q406_PERCE</name>
<dbReference type="InterPro" id="IPR003593">
    <property type="entry name" value="AAA+_ATPase"/>
</dbReference>
<keyword evidence="8" id="KW-1185">Reference proteome</keyword>
<dbReference type="Pfam" id="PF25601">
    <property type="entry name" value="AAA_lid_14"/>
    <property type="match status" value="1"/>
</dbReference>
<accession>A0A4Y6Q406</accession>